<evidence type="ECO:0000313" key="2">
    <source>
        <dbReference type="EMBL" id="PZO40336.1"/>
    </source>
</evidence>
<sequence>MRFLLELMVLGFTLAGAETLHGIFRNAVVAPRLGTKKAKQVSLISGTLILFVICYFWIPNLGIDSIGGLLAAGLFLATFMGLFDVLLGRYIMKLRWKMVLRGFDLRQGNYLLVGLLILSGIPLMVMKLRA</sequence>
<reference evidence="2 3" key="2">
    <citation type="submission" date="2018-06" db="EMBL/GenBank/DDBJ databases">
        <title>Metagenomic assembly of (sub)arctic Cyanobacteria and their associated microbiome from non-axenic cultures.</title>
        <authorList>
            <person name="Baurain D."/>
        </authorList>
    </citation>
    <scope>NUCLEOTIDE SEQUENCE [LARGE SCALE GENOMIC DNA]</scope>
    <source>
        <strain evidence="2">ULC041bin1</strain>
    </source>
</reference>
<feature type="transmembrane region" description="Helical" evidence="1">
    <location>
        <begin position="70"/>
        <end position="90"/>
    </location>
</feature>
<comment type="caution">
    <text evidence="2">The sequence shown here is derived from an EMBL/GenBank/DDBJ whole genome shotgun (WGS) entry which is preliminary data.</text>
</comment>
<keyword evidence="1" id="KW-0812">Transmembrane</keyword>
<proteinExistence type="predicted"/>
<reference evidence="3" key="1">
    <citation type="submission" date="2018-04" db="EMBL/GenBank/DDBJ databases">
        <authorList>
            <person name="Cornet L."/>
        </authorList>
    </citation>
    <scope>NUCLEOTIDE SEQUENCE [LARGE SCALE GENOMIC DNA]</scope>
</reference>
<feature type="transmembrane region" description="Helical" evidence="1">
    <location>
        <begin position="41"/>
        <end position="58"/>
    </location>
</feature>
<evidence type="ECO:0000313" key="3">
    <source>
        <dbReference type="Proteomes" id="UP000249081"/>
    </source>
</evidence>
<keyword evidence="1" id="KW-1133">Transmembrane helix</keyword>
<gene>
    <name evidence="2" type="ORF">DCF17_12000</name>
</gene>
<name>A0A2W4W6G5_9CYAN</name>
<protein>
    <submittedName>
        <fullName evidence="2">Uncharacterized protein</fullName>
    </submittedName>
</protein>
<keyword evidence="1" id="KW-0472">Membrane</keyword>
<feature type="transmembrane region" description="Helical" evidence="1">
    <location>
        <begin position="110"/>
        <end position="128"/>
    </location>
</feature>
<evidence type="ECO:0000256" key="1">
    <source>
        <dbReference type="SAM" id="Phobius"/>
    </source>
</evidence>
<organism evidence="2 3">
    <name type="scientific">Shackletoniella antarctica</name>
    <dbReference type="NCBI Taxonomy" id="268115"/>
    <lineage>
        <taxon>Bacteria</taxon>
        <taxon>Bacillati</taxon>
        <taxon>Cyanobacteriota</taxon>
        <taxon>Cyanophyceae</taxon>
        <taxon>Oculatellales</taxon>
        <taxon>Oculatellaceae</taxon>
        <taxon>Shackletoniella</taxon>
    </lineage>
</organism>
<dbReference type="AlphaFoldDB" id="A0A2W4W6G5"/>
<dbReference type="Proteomes" id="UP000249081">
    <property type="component" value="Unassembled WGS sequence"/>
</dbReference>
<dbReference type="EMBL" id="QBMN01000075">
    <property type="protein sequence ID" value="PZO40336.1"/>
    <property type="molecule type" value="Genomic_DNA"/>
</dbReference>
<accession>A0A2W4W6G5</accession>